<evidence type="ECO:0000256" key="3">
    <source>
        <dbReference type="ARBA" id="ARBA00022679"/>
    </source>
</evidence>
<evidence type="ECO:0000313" key="10">
    <source>
        <dbReference type="Proteomes" id="UP000005801"/>
    </source>
</evidence>
<dbReference type="AlphaFoldDB" id="A6G9T8"/>
<feature type="active site" evidence="7">
    <location>
        <position position="210"/>
    </location>
</feature>
<dbReference type="GO" id="GO:0006633">
    <property type="term" value="P:fatty acid biosynthetic process"/>
    <property type="evidence" value="ECO:0007669"/>
    <property type="project" value="TreeGrafter"/>
</dbReference>
<dbReference type="SUPFAM" id="SSF55048">
    <property type="entry name" value="Probable ACP-binding domain of malonyl-CoA ACP transacylase"/>
    <property type="match status" value="1"/>
</dbReference>
<evidence type="ECO:0000256" key="6">
    <source>
        <dbReference type="PIRNR" id="PIRNR000446"/>
    </source>
</evidence>
<reference evidence="9 10" key="1">
    <citation type="submission" date="2007-06" db="EMBL/GenBank/DDBJ databases">
        <authorList>
            <person name="Shimkets L."/>
            <person name="Ferriera S."/>
            <person name="Johnson J."/>
            <person name="Kravitz S."/>
            <person name="Beeson K."/>
            <person name="Sutton G."/>
            <person name="Rogers Y.-H."/>
            <person name="Friedman R."/>
            <person name="Frazier M."/>
            <person name="Venter J.C."/>
        </authorList>
    </citation>
    <scope>NUCLEOTIDE SEQUENCE [LARGE SCALE GENOMIC DNA]</scope>
    <source>
        <strain evidence="9 10">SIR-1</strain>
    </source>
</reference>
<evidence type="ECO:0000313" key="9">
    <source>
        <dbReference type="EMBL" id="EDM77374.1"/>
    </source>
</evidence>
<dbReference type="Proteomes" id="UP000005801">
    <property type="component" value="Unassembled WGS sequence"/>
</dbReference>
<dbReference type="SMART" id="SM00827">
    <property type="entry name" value="PKS_AT"/>
    <property type="match status" value="1"/>
</dbReference>
<feature type="active site" evidence="7">
    <location>
        <position position="100"/>
    </location>
</feature>
<dbReference type="InterPro" id="IPR014043">
    <property type="entry name" value="Acyl_transferase_dom"/>
</dbReference>
<dbReference type="GO" id="GO:0005829">
    <property type="term" value="C:cytosol"/>
    <property type="evidence" value="ECO:0007669"/>
    <property type="project" value="TreeGrafter"/>
</dbReference>
<keyword evidence="3 6" id="KW-0808">Transferase</keyword>
<evidence type="ECO:0000256" key="1">
    <source>
        <dbReference type="ARBA" id="ARBA00013258"/>
    </source>
</evidence>
<evidence type="ECO:0000256" key="5">
    <source>
        <dbReference type="ARBA" id="ARBA00048462"/>
    </source>
</evidence>
<dbReference type="FunFam" id="3.30.70.250:FF:000001">
    <property type="entry name" value="Malonyl CoA-acyl carrier protein transacylase"/>
    <property type="match status" value="1"/>
</dbReference>
<comment type="similarity">
    <text evidence="6">Belongs to the fabD family.</text>
</comment>
<evidence type="ECO:0000256" key="7">
    <source>
        <dbReference type="PIRSR" id="PIRSR000446-1"/>
    </source>
</evidence>
<accession>A6G9T8</accession>
<dbReference type="EMBL" id="ABCS01000047">
    <property type="protein sequence ID" value="EDM77374.1"/>
    <property type="molecule type" value="Genomic_DNA"/>
</dbReference>
<dbReference type="InterPro" id="IPR001227">
    <property type="entry name" value="Ac_transferase_dom_sf"/>
</dbReference>
<dbReference type="SUPFAM" id="SSF52151">
    <property type="entry name" value="FabD/lysophospholipase-like"/>
    <property type="match status" value="1"/>
</dbReference>
<name>A6G9T8_9BACT</name>
<organism evidence="9 10">
    <name type="scientific">Plesiocystis pacifica SIR-1</name>
    <dbReference type="NCBI Taxonomy" id="391625"/>
    <lineage>
        <taxon>Bacteria</taxon>
        <taxon>Pseudomonadati</taxon>
        <taxon>Myxococcota</taxon>
        <taxon>Polyangia</taxon>
        <taxon>Nannocystales</taxon>
        <taxon>Nannocystaceae</taxon>
        <taxon>Plesiocystis</taxon>
    </lineage>
</organism>
<dbReference type="PIRSF" id="PIRSF000446">
    <property type="entry name" value="Mct"/>
    <property type="match status" value="1"/>
</dbReference>
<dbReference type="InterPro" id="IPR016036">
    <property type="entry name" value="Malonyl_transacylase_ACP-bd"/>
</dbReference>
<dbReference type="InterPro" id="IPR024925">
    <property type="entry name" value="Malonyl_CoA-ACP_transAc"/>
</dbReference>
<dbReference type="STRING" id="391625.PPSIR1_09890"/>
<dbReference type="eggNOG" id="COG0331">
    <property type="taxonomic scope" value="Bacteria"/>
</dbReference>
<dbReference type="Gene3D" id="3.40.366.10">
    <property type="entry name" value="Malonyl-Coenzyme A Acyl Carrier Protein, domain 2"/>
    <property type="match status" value="1"/>
</dbReference>
<dbReference type="Pfam" id="PF00698">
    <property type="entry name" value="Acyl_transf_1"/>
    <property type="match status" value="1"/>
</dbReference>
<sequence length="322" mass="34476">MSDTVMNENTTTAFMFPGQGSQAVGMGKALYDQFEEARQTFAEADAALGENFTKLVFEGPEEELAMTANTQPAVFTTSMAALRVLRARVDVEPRLCLGHSLGEITALVSVGNFNFRNGVRLARLRGQSMQKAVPAGIGGMAAIMGIDPEAVDAMCTKASIDGEAVQPANINGPSQVVVAGHAAAVERVADMAHDIEGGRAVTLKVSAPFHCQLMQPAAEALDEMLGILDFHAMSAPVISNVEADANFDRERVRGLLVRQVTSRVRWDASVRKAIELGCTTAVELGHGKVLRGLCRRIDRSLKVHSCGEPKDIAKLIEIFGEQ</sequence>
<dbReference type="InterPro" id="IPR050858">
    <property type="entry name" value="Mal-CoA-ACP_Trans/PKS_FabD"/>
</dbReference>
<protein>
    <recommendedName>
        <fullName evidence="2 6">Malonyl CoA-acyl carrier protein transacylase</fullName>
        <ecNumber evidence="1 6">2.3.1.39</ecNumber>
    </recommendedName>
</protein>
<dbReference type="PANTHER" id="PTHR42681:SF1">
    <property type="entry name" value="MALONYL-COA-ACYL CARRIER PROTEIN TRANSACYLASE, MITOCHONDRIAL"/>
    <property type="match status" value="1"/>
</dbReference>
<evidence type="ECO:0000259" key="8">
    <source>
        <dbReference type="SMART" id="SM00827"/>
    </source>
</evidence>
<dbReference type="NCBIfam" id="TIGR00128">
    <property type="entry name" value="fabD"/>
    <property type="match status" value="1"/>
</dbReference>
<proteinExistence type="inferred from homology"/>
<evidence type="ECO:0000256" key="4">
    <source>
        <dbReference type="ARBA" id="ARBA00023315"/>
    </source>
</evidence>
<comment type="catalytic activity">
    <reaction evidence="5 6">
        <text>holo-[ACP] + malonyl-CoA = malonyl-[ACP] + CoA</text>
        <dbReference type="Rhea" id="RHEA:41792"/>
        <dbReference type="Rhea" id="RHEA-COMP:9623"/>
        <dbReference type="Rhea" id="RHEA-COMP:9685"/>
        <dbReference type="ChEBI" id="CHEBI:57287"/>
        <dbReference type="ChEBI" id="CHEBI:57384"/>
        <dbReference type="ChEBI" id="CHEBI:64479"/>
        <dbReference type="ChEBI" id="CHEBI:78449"/>
        <dbReference type="EC" id="2.3.1.39"/>
    </reaction>
</comment>
<dbReference type="EC" id="2.3.1.39" evidence="1 6"/>
<dbReference type="GO" id="GO:0004314">
    <property type="term" value="F:[acyl-carrier-protein] S-malonyltransferase activity"/>
    <property type="evidence" value="ECO:0007669"/>
    <property type="project" value="UniProtKB-EC"/>
</dbReference>
<dbReference type="Gene3D" id="3.30.70.250">
    <property type="entry name" value="Malonyl-CoA ACP transacylase, ACP-binding"/>
    <property type="match status" value="1"/>
</dbReference>
<keyword evidence="10" id="KW-1185">Reference proteome</keyword>
<keyword evidence="4 6" id="KW-0012">Acyltransferase</keyword>
<gene>
    <name evidence="9" type="ORF">PPSIR1_09890</name>
</gene>
<dbReference type="InterPro" id="IPR004410">
    <property type="entry name" value="Malonyl_CoA-ACP_transAc_FabD"/>
</dbReference>
<dbReference type="InterPro" id="IPR016035">
    <property type="entry name" value="Acyl_Trfase/lysoPLipase"/>
</dbReference>
<dbReference type="PANTHER" id="PTHR42681">
    <property type="entry name" value="MALONYL-COA-ACYL CARRIER PROTEIN TRANSACYLASE, MITOCHONDRIAL"/>
    <property type="match status" value="1"/>
</dbReference>
<feature type="domain" description="Malonyl-CoA:ACP transacylase (MAT)" evidence="8">
    <location>
        <begin position="15"/>
        <end position="311"/>
    </location>
</feature>
<evidence type="ECO:0000256" key="2">
    <source>
        <dbReference type="ARBA" id="ARBA00018953"/>
    </source>
</evidence>
<comment type="caution">
    <text evidence="9">The sequence shown here is derived from an EMBL/GenBank/DDBJ whole genome shotgun (WGS) entry which is preliminary data.</text>
</comment>